<dbReference type="PROSITE" id="PS00676">
    <property type="entry name" value="SIGMA54_INTERACT_2"/>
    <property type="match status" value="1"/>
</dbReference>
<dbReference type="InterPro" id="IPR025944">
    <property type="entry name" value="Sigma_54_int_dom_CS"/>
</dbReference>
<evidence type="ECO:0000256" key="5">
    <source>
        <dbReference type="ARBA" id="ARBA00023163"/>
    </source>
</evidence>
<reference evidence="9 10" key="1">
    <citation type="submission" date="2023-07" db="EMBL/GenBank/DDBJ databases">
        <title>The novel representative of Negativicutes class, Anaeroselena agilis gen. nov. sp. nov.</title>
        <authorList>
            <person name="Prokofeva M.I."/>
            <person name="Elcheninov A.G."/>
            <person name="Klyukina A."/>
            <person name="Kublanov I.V."/>
            <person name="Frolov E.N."/>
            <person name="Podosokorskaya O.A."/>
        </authorList>
    </citation>
    <scope>NUCLEOTIDE SEQUENCE [LARGE SCALE GENOMIC DNA]</scope>
    <source>
        <strain evidence="9 10">4137-cl</strain>
    </source>
</reference>
<dbReference type="Gene3D" id="3.30.450.20">
    <property type="entry name" value="PAS domain"/>
    <property type="match status" value="1"/>
</dbReference>
<dbReference type="RefSeq" id="WP_413781848.1">
    <property type="nucleotide sequence ID" value="NZ_JAUOZS010000001.1"/>
</dbReference>
<evidence type="ECO:0000313" key="9">
    <source>
        <dbReference type="EMBL" id="MDT8903391.1"/>
    </source>
</evidence>
<dbReference type="EMBL" id="JAUOZS010000001">
    <property type="protein sequence ID" value="MDT8903391.1"/>
    <property type="molecule type" value="Genomic_DNA"/>
</dbReference>
<dbReference type="PROSITE" id="PS00675">
    <property type="entry name" value="SIGMA54_INTERACT_1"/>
    <property type="match status" value="1"/>
</dbReference>
<dbReference type="PROSITE" id="PS50112">
    <property type="entry name" value="PAS"/>
    <property type="match status" value="1"/>
</dbReference>
<evidence type="ECO:0000256" key="2">
    <source>
        <dbReference type="ARBA" id="ARBA00022840"/>
    </source>
</evidence>
<name>A0ABU3P2X8_9FIRM</name>
<dbReference type="InterPro" id="IPR025662">
    <property type="entry name" value="Sigma_54_int_dom_ATP-bd_1"/>
</dbReference>
<evidence type="ECO:0000313" key="10">
    <source>
        <dbReference type="Proteomes" id="UP001254848"/>
    </source>
</evidence>
<dbReference type="PROSITE" id="PS00688">
    <property type="entry name" value="SIGMA54_INTERACT_3"/>
    <property type="match status" value="1"/>
</dbReference>
<dbReference type="Pfam" id="PF00158">
    <property type="entry name" value="Sigma54_activat"/>
    <property type="match status" value="1"/>
</dbReference>
<feature type="domain" description="Sigma-54 factor interaction" evidence="7">
    <location>
        <begin position="149"/>
        <end position="379"/>
    </location>
</feature>
<accession>A0ABU3P2X8</accession>
<feature type="domain" description="PAS" evidence="8">
    <location>
        <begin position="9"/>
        <end position="53"/>
    </location>
</feature>
<dbReference type="InterPro" id="IPR035965">
    <property type="entry name" value="PAS-like_dom_sf"/>
</dbReference>
<dbReference type="InterPro" id="IPR058031">
    <property type="entry name" value="AAA_lid_NorR"/>
</dbReference>
<dbReference type="Pfam" id="PF02954">
    <property type="entry name" value="HTH_8"/>
    <property type="match status" value="1"/>
</dbReference>
<dbReference type="SUPFAM" id="SSF46689">
    <property type="entry name" value="Homeodomain-like"/>
    <property type="match status" value="1"/>
</dbReference>
<dbReference type="InterPro" id="IPR027417">
    <property type="entry name" value="P-loop_NTPase"/>
</dbReference>
<dbReference type="NCBIfam" id="TIGR00229">
    <property type="entry name" value="sensory_box"/>
    <property type="match status" value="1"/>
</dbReference>
<dbReference type="InterPro" id="IPR013656">
    <property type="entry name" value="PAS_4"/>
</dbReference>
<keyword evidence="1" id="KW-0547">Nucleotide-binding</keyword>
<keyword evidence="6" id="KW-0175">Coiled coil</keyword>
<evidence type="ECO:0000256" key="1">
    <source>
        <dbReference type="ARBA" id="ARBA00022741"/>
    </source>
</evidence>
<dbReference type="SMART" id="SM00382">
    <property type="entry name" value="AAA"/>
    <property type="match status" value="1"/>
</dbReference>
<keyword evidence="5" id="KW-0804">Transcription</keyword>
<dbReference type="PROSITE" id="PS50045">
    <property type="entry name" value="SIGMA54_INTERACT_4"/>
    <property type="match status" value="1"/>
</dbReference>
<dbReference type="PRINTS" id="PR01590">
    <property type="entry name" value="HTHFIS"/>
</dbReference>
<evidence type="ECO:0000259" key="8">
    <source>
        <dbReference type="PROSITE" id="PS50112"/>
    </source>
</evidence>
<comment type="caution">
    <text evidence="9">The sequence shown here is derived from an EMBL/GenBank/DDBJ whole genome shotgun (WGS) entry which is preliminary data.</text>
</comment>
<dbReference type="InterPro" id="IPR025943">
    <property type="entry name" value="Sigma_54_int_dom_ATP-bd_2"/>
</dbReference>
<dbReference type="InterPro" id="IPR009057">
    <property type="entry name" value="Homeodomain-like_sf"/>
</dbReference>
<dbReference type="InterPro" id="IPR000014">
    <property type="entry name" value="PAS"/>
</dbReference>
<dbReference type="Gene3D" id="3.40.50.300">
    <property type="entry name" value="P-loop containing nucleotide triphosphate hydrolases"/>
    <property type="match status" value="1"/>
</dbReference>
<keyword evidence="4" id="KW-0238">DNA-binding</keyword>
<evidence type="ECO:0000256" key="4">
    <source>
        <dbReference type="ARBA" id="ARBA00023125"/>
    </source>
</evidence>
<proteinExistence type="predicted"/>
<sequence length="462" mass="51660">MMDRTSKEYTAFLEQVLEQVDGTIVTDAEGKVVYLNKKYADMLGVDVGTSIGKHAREIIPQTRMDIVAKMGQEEIGSVHMVKGTIPVVCNRLPVMKDGKPIGAVAFTTFRKMDEVASLFAEINRLNLEIKEYKSELVKLRGAKYSLDQVVGSSPQLQKVKELIKKVAPSKLAVLINGETGTGKELFAQAIHQLSPRKHKPFVRINCAAIPKELLESELFGYEEGAFSGAKKGGKPGKFELANEGTLLLDEINELPIFLQSKLLRVIQEHEIERVGGIKPIEIDVRLICTTNRDMQDIVRKGEFREDLFYRINVVDVSIPPLRQRKEEIRDLTSHFIKKINVNHGLGITGIKENVLRLFERYRWPGNVRELEHVMERAAVMAISGELDEAHFDYLLPRLLGNTETDSAETNGSASLGKVKDVAEKQAILNALSKANGNKTAAARELNIHRTVLYAKMKKHGIV</sequence>
<dbReference type="InterPro" id="IPR003593">
    <property type="entry name" value="AAA+_ATPase"/>
</dbReference>
<dbReference type="CDD" id="cd00009">
    <property type="entry name" value="AAA"/>
    <property type="match status" value="1"/>
</dbReference>
<gene>
    <name evidence="9" type="ORF">Q4T40_19345</name>
</gene>
<protein>
    <submittedName>
        <fullName evidence="9">Sigma 54-interacting transcriptional regulator</fullName>
    </submittedName>
</protein>
<dbReference type="Pfam" id="PF08448">
    <property type="entry name" value="PAS_4"/>
    <property type="match status" value="1"/>
</dbReference>
<dbReference type="SUPFAM" id="SSF55785">
    <property type="entry name" value="PYP-like sensor domain (PAS domain)"/>
    <property type="match status" value="1"/>
</dbReference>
<dbReference type="Pfam" id="PF25601">
    <property type="entry name" value="AAA_lid_14"/>
    <property type="match status" value="1"/>
</dbReference>
<dbReference type="PANTHER" id="PTHR32071:SF57">
    <property type="entry name" value="C4-DICARBOXYLATE TRANSPORT TRANSCRIPTIONAL REGULATORY PROTEIN DCTD"/>
    <property type="match status" value="1"/>
</dbReference>
<dbReference type="InterPro" id="IPR002197">
    <property type="entry name" value="HTH_Fis"/>
</dbReference>
<dbReference type="CDD" id="cd00130">
    <property type="entry name" value="PAS"/>
    <property type="match status" value="1"/>
</dbReference>
<organism evidence="9 10">
    <name type="scientific">Anaeroselena agilis</name>
    <dbReference type="NCBI Taxonomy" id="3063788"/>
    <lineage>
        <taxon>Bacteria</taxon>
        <taxon>Bacillati</taxon>
        <taxon>Bacillota</taxon>
        <taxon>Negativicutes</taxon>
        <taxon>Acetonemataceae</taxon>
        <taxon>Anaeroselena</taxon>
    </lineage>
</organism>
<dbReference type="PANTHER" id="PTHR32071">
    <property type="entry name" value="TRANSCRIPTIONAL REGULATORY PROTEIN"/>
    <property type="match status" value="1"/>
</dbReference>
<keyword evidence="3" id="KW-0805">Transcription regulation</keyword>
<keyword evidence="10" id="KW-1185">Reference proteome</keyword>
<dbReference type="Proteomes" id="UP001254848">
    <property type="component" value="Unassembled WGS sequence"/>
</dbReference>
<evidence type="ECO:0000259" key="7">
    <source>
        <dbReference type="PROSITE" id="PS50045"/>
    </source>
</evidence>
<feature type="coiled-coil region" evidence="6">
    <location>
        <begin position="115"/>
        <end position="142"/>
    </location>
</feature>
<keyword evidence="2" id="KW-0067">ATP-binding</keyword>
<evidence type="ECO:0000256" key="6">
    <source>
        <dbReference type="SAM" id="Coils"/>
    </source>
</evidence>
<dbReference type="InterPro" id="IPR002078">
    <property type="entry name" value="Sigma_54_int"/>
</dbReference>
<dbReference type="Gene3D" id="1.10.8.60">
    <property type="match status" value="1"/>
</dbReference>
<dbReference type="SUPFAM" id="SSF52540">
    <property type="entry name" value="P-loop containing nucleoside triphosphate hydrolases"/>
    <property type="match status" value="1"/>
</dbReference>
<evidence type="ECO:0000256" key="3">
    <source>
        <dbReference type="ARBA" id="ARBA00023015"/>
    </source>
</evidence>
<dbReference type="Gene3D" id="1.10.10.60">
    <property type="entry name" value="Homeodomain-like"/>
    <property type="match status" value="1"/>
</dbReference>